<comment type="caution">
    <text evidence="1">The sequence shown here is derived from an EMBL/GenBank/DDBJ whole genome shotgun (WGS) entry which is preliminary data.</text>
</comment>
<protein>
    <submittedName>
        <fullName evidence="1">Uncharacterized protein</fullName>
    </submittedName>
</protein>
<accession>A0A9Q3EWD0</accession>
<evidence type="ECO:0000313" key="1">
    <source>
        <dbReference type="EMBL" id="MBW0530670.1"/>
    </source>
</evidence>
<gene>
    <name evidence="1" type="ORF">O181_070385</name>
</gene>
<dbReference type="Proteomes" id="UP000765509">
    <property type="component" value="Unassembled WGS sequence"/>
</dbReference>
<proteinExistence type="predicted"/>
<reference evidence="1" key="1">
    <citation type="submission" date="2021-03" db="EMBL/GenBank/DDBJ databases">
        <title>Draft genome sequence of rust myrtle Austropuccinia psidii MF-1, a brazilian biotype.</title>
        <authorList>
            <person name="Quecine M.C."/>
            <person name="Pachon D.M.R."/>
            <person name="Bonatelli M.L."/>
            <person name="Correr F.H."/>
            <person name="Franceschini L.M."/>
            <person name="Leite T.F."/>
            <person name="Margarido G.R.A."/>
            <person name="Almeida C.A."/>
            <person name="Ferrarezi J.A."/>
            <person name="Labate C.A."/>
        </authorList>
    </citation>
    <scope>NUCLEOTIDE SEQUENCE</scope>
    <source>
        <strain evidence="1">MF-1</strain>
    </source>
</reference>
<evidence type="ECO:0000313" key="2">
    <source>
        <dbReference type="Proteomes" id="UP000765509"/>
    </source>
</evidence>
<keyword evidence="2" id="KW-1185">Reference proteome</keyword>
<name>A0A9Q3EWD0_9BASI</name>
<dbReference type="AlphaFoldDB" id="A0A9Q3EWD0"/>
<organism evidence="1 2">
    <name type="scientific">Austropuccinia psidii MF-1</name>
    <dbReference type="NCBI Taxonomy" id="1389203"/>
    <lineage>
        <taxon>Eukaryota</taxon>
        <taxon>Fungi</taxon>
        <taxon>Dikarya</taxon>
        <taxon>Basidiomycota</taxon>
        <taxon>Pucciniomycotina</taxon>
        <taxon>Pucciniomycetes</taxon>
        <taxon>Pucciniales</taxon>
        <taxon>Sphaerophragmiaceae</taxon>
        <taxon>Austropuccinia</taxon>
    </lineage>
</organism>
<dbReference type="OrthoDB" id="2505141at2759"/>
<sequence>MKISANQPNNIIYFQDEDLKSHGKVSHIIDLECDKLHKGPIILLKNLKTFNTRANEFAPVNSFLEALKVSQVGHDGSFSFIPIEKFISLAAYRRLPAWILGICEPNVFVRTINKLVGLKIQTLGDSASLDDAMSM</sequence>
<dbReference type="EMBL" id="AVOT02036202">
    <property type="protein sequence ID" value="MBW0530670.1"/>
    <property type="molecule type" value="Genomic_DNA"/>
</dbReference>